<dbReference type="AlphaFoldDB" id="Q6K9G5"/>
<feature type="region of interest" description="Disordered" evidence="1">
    <location>
        <begin position="61"/>
        <end position="142"/>
    </location>
</feature>
<evidence type="ECO:0000313" key="2">
    <source>
        <dbReference type="EMBL" id="BAD21570.1"/>
    </source>
</evidence>
<feature type="compositionally biased region" description="Basic residues" evidence="1">
    <location>
        <begin position="83"/>
        <end position="93"/>
    </location>
</feature>
<sequence length="142" mass="15557">MVPRHKRSAPSGSCAGAGHASRAHWPHMFRGARRTNRGKGWVYHPLIHRSRRIATVHRRIGQFARQRAPLPRQPSQPSDRISRSRPPHVSRPHGRGEGRKEAMWPVAARDPGPAGAGGQWPGRMVGPARGATSAKRIGTAGF</sequence>
<evidence type="ECO:0000256" key="1">
    <source>
        <dbReference type="SAM" id="MobiDB-lite"/>
    </source>
</evidence>
<gene>
    <name evidence="2" type="primary">OJ1372_D06.23</name>
</gene>
<organism evidence="2 3">
    <name type="scientific">Oryza sativa subsp. japonica</name>
    <name type="common">Rice</name>
    <dbReference type="NCBI Taxonomy" id="39947"/>
    <lineage>
        <taxon>Eukaryota</taxon>
        <taxon>Viridiplantae</taxon>
        <taxon>Streptophyta</taxon>
        <taxon>Embryophyta</taxon>
        <taxon>Tracheophyta</taxon>
        <taxon>Spermatophyta</taxon>
        <taxon>Magnoliopsida</taxon>
        <taxon>Liliopsida</taxon>
        <taxon>Poales</taxon>
        <taxon>Poaceae</taxon>
        <taxon>BOP clade</taxon>
        <taxon>Oryzoideae</taxon>
        <taxon>Oryzeae</taxon>
        <taxon>Oryzinae</taxon>
        <taxon>Oryza</taxon>
        <taxon>Oryza sativa</taxon>
    </lineage>
</organism>
<evidence type="ECO:0000313" key="3">
    <source>
        <dbReference type="Proteomes" id="UP000000763"/>
    </source>
</evidence>
<proteinExistence type="predicted"/>
<dbReference type="EMBL" id="AP004059">
    <property type="protein sequence ID" value="BAD21570.1"/>
    <property type="molecule type" value="Genomic_DNA"/>
</dbReference>
<dbReference type="Proteomes" id="UP000000763">
    <property type="component" value="Chromosome 2"/>
</dbReference>
<feature type="compositionally biased region" description="Basic residues" evidence="1">
    <location>
        <begin position="21"/>
        <end position="31"/>
    </location>
</feature>
<name>Q6K9G5_ORYSJ</name>
<protein>
    <submittedName>
        <fullName evidence="2">Uncharacterized protein</fullName>
    </submittedName>
</protein>
<reference evidence="3" key="2">
    <citation type="journal article" date="2008" name="Nucleic Acids Res.">
        <title>The rice annotation project database (RAP-DB): 2008 update.</title>
        <authorList>
            <consortium name="The rice annotation project (RAP)"/>
        </authorList>
    </citation>
    <scope>GENOME REANNOTATION</scope>
    <source>
        <strain evidence="3">cv. Nipponbare</strain>
    </source>
</reference>
<reference evidence="3" key="1">
    <citation type="journal article" date="2005" name="Nature">
        <title>The map-based sequence of the rice genome.</title>
        <authorList>
            <consortium name="International rice genome sequencing project (IRGSP)"/>
            <person name="Matsumoto T."/>
            <person name="Wu J."/>
            <person name="Kanamori H."/>
            <person name="Katayose Y."/>
            <person name="Fujisawa M."/>
            <person name="Namiki N."/>
            <person name="Mizuno H."/>
            <person name="Yamamoto K."/>
            <person name="Antonio B.A."/>
            <person name="Baba T."/>
            <person name="Sakata K."/>
            <person name="Nagamura Y."/>
            <person name="Aoki H."/>
            <person name="Arikawa K."/>
            <person name="Arita K."/>
            <person name="Bito T."/>
            <person name="Chiden Y."/>
            <person name="Fujitsuka N."/>
            <person name="Fukunaka R."/>
            <person name="Hamada M."/>
            <person name="Harada C."/>
            <person name="Hayashi A."/>
            <person name="Hijishita S."/>
            <person name="Honda M."/>
            <person name="Hosokawa S."/>
            <person name="Ichikawa Y."/>
            <person name="Idonuma A."/>
            <person name="Iijima M."/>
            <person name="Ikeda M."/>
            <person name="Ikeno M."/>
            <person name="Ito K."/>
            <person name="Ito S."/>
            <person name="Ito T."/>
            <person name="Ito Y."/>
            <person name="Ito Y."/>
            <person name="Iwabuchi A."/>
            <person name="Kamiya K."/>
            <person name="Karasawa W."/>
            <person name="Kurita K."/>
            <person name="Katagiri S."/>
            <person name="Kikuta A."/>
            <person name="Kobayashi H."/>
            <person name="Kobayashi N."/>
            <person name="Machita K."/>
            <person name="Maehara T."/>
            <person name="Masukawa M."/>
            <person name="Mizubayashi T."/>
            <person name="Mukai Y."/>
            <person name="Nagasaki H."/>
            <person name="Nagata Y."/>
            <person name="Naito S."/>
            <person name="Nakashima M."/>
            <person name="Nakama Y."/>
            <person name="Nakamichi Y."/>
            <person name="Nakamura M."/>
            <person name="Meguro A."/>
            <person name="Negishi M."/>
            <person name="Ohta I."/>
            <person name="Ohta T."/>
            <person name="Okamoto M."/>
            <person name="Ono N."/>
            <person name="Saji S."/>
            <person name="Sakaguchi M."/>
            <person name="Sakai K."/>
            <person name="Shibata M."/>
            <person name="Shimokawa T."/>
            <person name="Song J."/>
            <person name="Takazaki Y."/>
            <person name="Terasawa K."/>
            <person name="Tsugane M."/>
            <person name="Tsuji K."/>
            <person name="Ueda S."/>
            <person name="Waki K."/>
            <person name="Yamagata H."/>
            <person name="Yamamoto M."/>
            <person name="Yamamoto S."/>
            <person name="Yamane H."/>
            <person name="Yoshiki S."/>
            <person name="Yoshihara R."/>
            <person name="Yukawa K."/>
            <person name="Zhong H."/>
            <person name="Yano M."/>
            <person name="Yuan Q."/>
            <person name="Ouyang S."/>
            <person name="Liu J."/>
            <person name="Jones K.M."/>
            <person name="Gansberger K."/>
            <person name="Moffat K."/>
            <person name="Hill J."/>
            <person name="Bera J."/>
            <person name="Fadrosh D."/>
            <person name="Jin S."/>
            <person name="Johri S."/>
            <person name="Kim M."/>
            <person name="Overton L."/>
            <person name="Reardon M."/>
            <person name="Tsitrin T."/>
            <person name="Vuong H."/>
            <person name="Weaver B."/>
            <person name="Ciecko A."/>
            <person name="Tallon L."/>
            <person name="Jackson J."/>
            <person name="Pai G."/>
            <person name="Aken S.V."/>
            <person name="Utterback T."/>
            <person name="Reidmuller S."/>
            <person name="Feldblyum T."/>
            <person name="Hsiao J."/>
            <person name="Zismann V."/>
            <person name="Iobst S."/>
            <person name="de Vazeille A.R."/>
            <person name="Buell C.R."/>
            <person name="Ying K."/>
            <person name="Li Y."/>
            <person name="Lu T."/>
            <person name="Huang Y."/>
            <person name="Zhao Q."/>
            <person name="Feng Q."/>
            <person name="Zhang L."/>
            <person name="Zhu J."/>
            <person name="Weng Q."/>
            <person name="Mu J."/>
            <person name="Lu Y."/>
            <person name="Fan D."/>
            <person name="Liu Y."/>
            <person name="Guan J."/>
            <person name="Zhang Y."/>
            <person name="Yu S."/>
            <person name="Liu X."/>
            <person name="Zhang Y."/>
            <person name="Hong G."/>
            <person name="Han B."/>
            <person name="Choisne N."/>
            <person name="Demange N."/>
            <person name="Orjeda G."/>
            <person name="Samain S."/>
            <person name="Cattolico L."/>
            <person name="Pelletier E."/>
            <person name="Couloux A."/>
            <person name="Segurens B."/>
            <person name="Wincker P."/>
            <person name="D'Hont A."/>
            <person name="Scarpelli C."/>
            <person name="Weissenbach J."/>
            <person name="Salanoubat M."/>
            <person name="Quetier F."/>
            <person name="Yu Y."/>
            <person name="Kim H.R."/>
            <person name="Rambo T."/>
            <person name="Currie J."/>
            <person name="Collura K."/>
            <person name="Luo M."/>
            <person name="Yang T."/>
            <person name="Ammiraju J.S.S."/>
            <person name="Engler F."/>
            <person name="Soderlund C."/>
            <person name="Wing R.A."/>
            <person name="Palmer L.E."/>
            <person name="de la Bastide M."/>
            <person name="Spiegel L."/>
            <person name="Nascimento L."/>
            <person name="Zutavern T."/>
            <person name="O'Shaughnessy A."/>
            <person name="Dike S."/>
            <person name="Dedhia N."/>
            <person name="Preston R."/>
            <person name="Balija V."/>
            <person name="McCombie W.R."/>
            <person name="Chow T."/>
            <person name="Chen H."/>
            <person name="Chung M."/>
            <person name="Chen C."/>
            <person name="Shaw J."/>
            <person name="Wu H."/>
            <person name="Hsiao K."/>
            <person name="Chao Y."/>
            <person name="Chu M."/>
            <person name="Cheng C."/>
            <person name="Hour A."/>
            <person name="Lee P."/>
            <person name="Lin S."/>
            <person name="Lin Y."/>
            <person name="Liou J."/>
            <person name="Liu S."/>
            <person name="Hsing Y."/>
            <person name="Raghuvanshi S."/>
            <person name="Mohanty A."/>
            <person name="Bharti A.K."/>
            <person name="Gaur A."/>
            <person name="Gupta V."/>
            <person name="Kumar D."/>
            <person name="Ravi V."/>
            <person name="Vij S."/>
            <person name="Kapur A."/>
            <person name="Khurana P."/>
            <person name="Khurana P."/>
            <person name="Khurana J.P."/>
            <person name="Tyagi A.K."/>
            <person name="Gaikwad K."/>
            <person name="Singh A."/>
            <person name="Dalal V."/>
            <person name="Srivastava S."/>
            <person name="Dixit A."/>
            <person name="Pal A.K."/>
            <person name="Ghazi I.A."/>
            <person name="Yadav M."/>
            <person name="Pandit A."/>
            <person name="Bhargava A."/>
            <person name="Sureshbabu K."/>
            <person name="Batra K."/>
            <person name="Sharma T.R."/>
            <person name="Mohapatra T."/>
            <person name="Singh N.K."/>
            <person name="Messing J."/>
            <person name="Nelson A.B."/>
            <person name="Fuks G."/>
            <person name="Kavchok S."/>
            <person name="Keizer G."/>
            <person name="Linton E."/>
            <person name="Llaca V."/>
            <person name="Song R."/>
            <person name="Tanyolac B."/>
            <person name="Young S."/>
            <person name="Ho-Il K."/>
            <person name="Hahn J.H."/>
            <person name="Sangsakoo G."/>
            <person name="Vanavichit A."/>
            <person name="de Mattos Luiz.A.T."/>
            <person name="Zimmer P.D."/>
            <person name="Malone G."/>
            <person name="Dellagostin O."/>
            <person name="de Oliveira A.C."/>
            <person name="Bevan M."/>
            <person name="Bancroft I."/>
            <person name="Minx P."/>
            <person name="Cordum H."/>
            <person name="Wilson R."/>
            <person name="Cheng Z."/>
            <person name="Jin W."/>
            <person name="Jiang J."/>
            <person name="Leong S.A."/>
            <person name="Iwama H."/>
            <person name="Gojobori T."/>
            <person name="Itoh T."/>
            <person name="Niimura Y."/>
            <person name="Fujii Y."/>
            <person name="Habara T."/>
            <person name="Sakai H."/>
            <person name="Sato Y."/>
            <person name="Wilson G."/>
            <person name="Kumar K."/>
            <person name="McCouch S."/>
            <person name="Juretic N."/>
            <person name="Hoen D."/>
            <person name="Wright S."/>
            <person name="Bruskiewich R."/>
            <person name="Bureau T."/>
            <person name="Miyao A."/>
            <person name="Hirochika H."/>
            <person name="Nishikawa T."/>
            <person name="Kadowaki K."/>
            <person name="Sugiura M."/>
            <person name="Burr B."/>
            <person name="Sasaki T."/>
        </authorList>
    </citation>
    <scope>NUCLEOTIDE SEQUENCE [LARGE SCALE GENOMIC DNA]</scope>
    <source>
        <strain evidence="3">cv. Nipponbare</strain>
    </source>
</reference>
<feature type="region of interest" description="Disordered" evidence="1">
    <location>
        <begin position="1"/>
        <end position="31"/>
    </location>
</feature>
<accession>Q6K9G5</accession>